<dbReference type="CDD" id="cd00093">
    <property type="entry name" value="HTH_XRE"/>
    <property type="match status" value="1"/>
</dbReference>
<dbReference type="Pfam" id="PF07463">
    <property type="entry name" value="NUMOD4"/>
    <property type="match status" value="1"/>
</dbReference>
<dbReference type="InterPro" id="IPR010921">
    <property type="entry name" value="Trp_repressor/repl_initiator"/>
</dbReference>
<protein>
    <recommendedName>
        <fullName evidence="1">HNH nuclease domain-containing protein</fullName>
    </recommendedName>
</protein>
<dbReference type="EMBL" id="VKLW01000008">
    <property type="protein sequence ID" value="TYK34354.1"/>
    <property type="molecule type" value="Genomic_DNA"/>
</dbReference>
<dbReference type="InterPro" id="IPR003615">
    <property type="entry name" value="HNH_nuc"/>
</dbReference>
<dbReference type="Pfam" id="PF13392">
    <property type="entry name" value="HNH_3"/>
    <property type="match status" value="1"/>
</dbReference>
<evidence type="ECO:0000313" key="2">
    <source>
        <dbReference type="EMBL" id="TYK34354.1"/>
    </source>
</evidence>
<dbReference type="AlphaFoldDB" id="A0A5D3EE21"/>
<dbReference type="SUPFAM" id="SSF54060">
    <property type="entry name" value="His-Me finger endonucleases"/>
    <property type="match status" value="1"/>
</dbReference>
<comment type="caution">
    <text evidence="2">The sequence shown here is derived from an EMBL/GenBank/DDBJ whole genome shotgun (WGS) entry which is preliminary data.</text>
</comment>
<feature type="domain" description="HNH nuclease" evidence="1">
    <location>
        <begin position="55"/>
        <end position="103"/>
    </location>
</feature>
<dbReference type="InterPro" id="IPR044925">
    <property type="entry name" value="His-Me_finger_sf"/>
</dbReference>
<reference evidence="2 3" key="1">
    <citation type="submission" date="2019-07" db="EMBL/GenBank/DDBJ databases">
        <title>Draft Genome Sequences of Bacteroides pyogenes Strains Isolated from the Uterus Holstein Dairy Cows with Metritis.</title>
        <authorList>
            <person name="Cunha F."/>
            <person name="Galvao K.N."/>
            <person name="Jeon S.J."/>
            <person name="Jeong K.C."/>
        </authorList>
    </citation>
    <scope>NUCLEOTIDE SEQUENCE [LARGE SCALE GENOMIC DNA]</scope>
    <source>
        <strain evidence="2 3">KG-31</strain>
    </source>
</reference>
<dbReference type="SUPFAM" id="SSF48295">
    <property type="entry name" value="TrpR-like"/>
    <property type="match status" value="1"/>
</dbReference>
<accession>A0A5D3EE21</accession>
<gene>
    <name evidence="2" type="ORF">FNJ60_05020</name>
</gene>
<proteinExistence type="predicted"/>
<sequence>MEEWRDIELYPNYQVSNLGNVRSVTHIDSMGRVKKGQNKKLKKHPKGYLVVVLNHNENVLVHQLVANTFLGNAPCGHEVNHKDGNKQNNCVENLEWVTKSENQRHRYLKLKAMPKSQLSGLKKSNMEKGKVRNNVSKEMLESSMSLTEISKITGVSISTISRMRNGK</sequence>
<dbReference type="Proteomes" id="UP000324383">
    <property type="component" value="Unassembled WGS sequence"/>
</dbReference>
<name>A0A5D3EE21_9BACE</name>
<keyword evidence="3" id="KW-1185">Reference proteome</keyword>
<evidence type="ECO:0000313" key="3">
    <source>
        <dbReference type="Proteomes" id="UP000324383"/>
    </source>
</evidence>
<dbReference type="Gene3D" id="3.90.75.20">
    <property type="match status" value="1"/>
</dbReference>
<dbReference type="GO" id="GO:0016788">
    <property type="term" value="F:hydrolase activity, acting on ester bonds"/>
    <property type="evidence" value="ECO:0007669"/>
    <property type="project" value="InterPro"/>
</dbReference>
<dbReference type="RefSeq" id="WP_148727262.1">
    <property type="nucleotide sequence ID" value="NZ_CP197398.1"/>
</dbReference>
<dbReference type="SMART" id="SM00507">
    <property type="entry name" value="HNHc"/>
    <property type="match status" value="1"/>
</dbReference>
<organism evidence="2 3">
    <name type="scientific">Bacteroides pyogenes</name>
    <dbReference type="NCBI Taxonomy" id="310300"/>
    <lineage>
        <taxon>Bacteria</taxon>
        <taxon>Pseudomonadati</taxon>
        <taxon>Bacteroidota</taxon>
        <taxon>Bacteroidia</taxon>
        <taxon>Bacteroidales</taxon>
        <taxon>Bacteroidaceae</taxon>
        <taxon>Bacteroides</taxon>
    </lineage>
</organism>
<evidence type="ECO:0000259" key="1">
    <source>
        <dbReference type="SMART" id="SM00507"/>
    </source>
</evidence>
<dbReference type="InterPro" id="IPR010902">
    <property type="entry name" value="NUMOD4"/>
</dbReference>
<dbReference type="InterPro" id="IPR001387">
    <property type="entry name" value="Cro/C1-type_HTH"/>
</dbReference>
<dbReference type="GO" id="GO:0043565">
    <property type="term" value="F:sequence-specific DNA binding"/>
    <property type="evidence" value="ECO:0007669"/>
    <property type="project" value="InterPro"/>
</dbReference>